<name>A0A8B7P669_HYAAZ</name>
<dbReference type="Gene3D" id="3.30.420.10">
    <property type="entry name" value="Ribonuclease H-like superfamily/Ribonuclease H"/>
    <property type="match status" value="1"/>
</dbReference>
<dbReference type="GeneID" id="108676948"/>
<dbReference type="InterPro" id="IPR012337">
    <property type="entry name" value="RNaseH-like_sf"/>
</dbReference>
<accession>A0A8B7P669</accession>
<dbReference type="SUPFAM" id="SSF53098">
    <property type="entry name" value="Ribonuclease H-like"/>
    <property type="match status" value="1"/>
</dbReference>
<dbReference type="AlphaFoldDB" id="A0A8B7P669"/>
<keyword evidence="2" id="KW-1185">Reference proteome</keyword>
<proteinExistence type="predicted"/>
<feature type="domain" description="RNase H type-1" evidence="1">
    <location>
        <begin position="1"/>
        <end position="72"/>
    </location>
</feature>
<evidence type="ECO:0000313" key="3">
    <source>
        <dbReference type="RefSeq" id="XP_018020596.1"/>
    </source>
</evidence>
<dbReference type="GO" id="GO:0004523">
    <property type="term" value="F:RNA-DNA hybrid ribonuclease activity"/>
    <property type="evidence" value="ECO:0007669"/>
    <property type="project" value="InterPro"/>
</dbReference>
<dbReference type="Proteomes" id="UP000694843">
    <property type="component" value="Unplaced"/>
</dbReference>
<dbReference type="PROSITE" id="PS50879">
    <property type="entry name" value="RNASE_H_1"/>
    <property type="match status" value="1"/>
</dbReference>
<dbReference type="GO" id="GO:0003676">
    <property type="term" value="F:nucleic acid binding"/>
    <property type="evidence" value="ECO:0007669"/>
    <property type="project" value="InterPro"/>
</dbReference>
<evidence type="ECO:0000259" key="1">
    <source>
        <dbReference type="PROSITE" id="PS50879"/>
    </source>
</evidence>
<reference evidence="3" key="1">
    <citation type="submission" date="2025-08" db="UniProtKB">
        <authorList>
            <consortium name="RefSeq"/>
        </authorList>
    </citation>
    <scope>IDENTIFICATION</scope>
    <source>
        <tissue evidence="3">Whole organism</tissue>
    </source>
</reference>
<dbReference type="KEGG" id="hazt:108676948"/>
<sequence>MREEPVLILSDSRSALQLLSYSSGHSYREIVFKIQELMLVKGLEKVAICWIRGHIGIRGNDVADRVANLAHSNDRTARSQLCFEEWICTLNSLTVKEWARQWSADVQETGKGTFRRSLGPEISYVDYGSLPRSVECAVSRLRLGHAGVNAHLARFNLANSSNCPECNVEGTIRHLILHCTLFINQRREFRTRLEGLSLPWELSSVLGGGDAPMRKRTAAIRLFGQYLLSCNVVIRL</sequence>
<dbReference type="RefSeq" id="XP_018020596.1">
    <property type="nucleotide sequence ID" value="XM_018165107.1"/>
</dbReference>
<dbReference type="OMA" id="FEEWICT"/>
<dbReference type="OrthoDB" id="6371827at2759"/>
<dbReference type="InterPro" id="IPR002156">
    <property type="entry name" value="RNaseH_domain"/>
</dbReference>
<gene>
    <name evidence="3" type="primary">LOC108676948</name>
</gene>
<dbReference type="InterPro" id="IPR036397">
    <property type="entry name" value="RNaseH_sf"/>
</dbReference>
<evidence type="ECO:0000313" key="2">
    <source>
        <dbReference type="Proteomes" id="UP000694843"/>
    </source>
</evidence>
<organism evidence="2 3">
    <name type="scientific">Hyalella azteca</name>
    <name type="common">Amphipod</name>
    <dbReference type="NCBI Taxonomy" id="294128"/>
    <lineage>
        <taxon>Eukaryota</taxon>
        <taxon>Metazoa</taxon>
        <taxon>Ecdysozoa</taxon>
        <taxon>Arthropoda</taxon>
        <taxon>Crustacea</taxon>
        <taxon>Multicrustacea</taxon>
        <taxon>Malacostraca</taxon>
        <taxon>Eumalacostraca</taxon>
        <taxon>Peracarida</taxon>
        <taxon>Amphipoda</taxon>
        <taxon>Senticaudata</taxon>
        <taxon>Talitrida</taxon>
        <taxon>Talitroidea</taxon>
        <taxon>Hyalellidae</taxon>
        <taxon>Hyalella</taxon>
    </lineage>
</organism>
<protein>
    <submittedName>
        <fullName evidence="3">Uncharacterized protein LOC108676948</fullName>
    </submittedName>
</protein>